<dbReference type="PANTHER" id="PTHR46233">
    <property type="entry name" value="HYDROXYACYLGLUTATHIONE HYDROLASE GLOC"/>
    <property type="match status" value="1"/>
</dbReference>
<keyword evidence="7" id="KW-1185">Reference proteome</keyword>
<evidence type="ECO:0000256" key="4">
    <source>
        <dbReference type="ARBA" id="ARBA00022833"/>
    </source>
</evidence>
<name>A0A1G6GMY3_9BACI</name>
<dbReference type="Proteomes" id="UP000242662">
    <property type="component" value="Unassembled WGS sequence"/>
</dbReference>
<gene>
    <name evidence="6" type="ORF">SAMN05421737_101249</name>
</gene>
<proteinExistence type="predicted"/>
<keyword evidence="2" id="KW-0479">Metal-binding</keyword>
<feature type="domain" description="Metallo-beta-lactamase" evidence="5">
    <location>
        <begin position="11"/>
        <end position="190"/>
    </location>
</feature>
<evidence type="ECO:0000256" key="1">
    <source>
        <dbReference type="ARBA" id="ARBA00001947"/>
    </source>
</evidence>
<dbReference type="STRING" id="1464122.SAMN05421737_101249"/>
<dbReference type="OrthoDB" id="9802248at2"/>
<protein>
    <submittedName>
        <fullName evidence="6">Glyoxylase, beta-lactamase superfamily II</fullName>
    </submittedName>
</protein>
<sequence>MFKQIPLGPLQTNAYVLYNDQKEAVIFDPGGDGPALISWLKQQQLKPLAILLTHAHFDHIGAVDDVRDAFDCPVYIHQKEANWLENPTLNGSAFFPGENVTAKQANILLGNEKKLDIGPFTFTLRYTPGHSPGSTSYYYKPESVVFSGDALFQQGIGRTDLPGGNHTQLLESIHNQLLTCPEETVVASGHGALTTIGAEMANNPFLHGFPS</sequence>
<evidence type="ECO:0000259" key="5">
    <source>
        <dbReference type="SMART" id="SM00849"/>
    </source>
</evidence>
<dbReference type="InterPro" id="IPR036866">
    <property type="entry name" value="RibonucZ/Hydroxyglut_hydro"/>
</dbReference>
<reference evidence="7" key="1">
    <citation type="submission" date="2016-09" db="EMBL/GenBank/DDBJ databases">
        <authorList>
            <person name="Varghese N."/>
            <person name="Submissions S."/>
        </authorList>
    </citation>
    <scope>NUCLEOTIDE SEQUENCE [LARGE SCALE GENOMIC DNA]</scope>
    <source>
        <strain evidence="7">25nlg</strain>
    </source>
</reference>
<dbReference type="CDD" id="cd06262">
    <property type="entry name" value="metallo-hydrolase-like_MBL-fold"/>
    <property type="match status" value="1"/>
</dbReference>
<dbReference type="GO" id="GO:0046872">
    <property type="term" value="F:metal ion binding"/>
    <property type="evidence" value="ECO:0007669"/>
    <property type="project" value="UniProtKB-KW"/>
</dbReference>
<dbReference type="GO" id="GO:0016787">
    <property type="term" value="F:hydrolase activity"/>
    <property type="evidence" value="ECO:0007669"/>
    <property type="project" value="UniProtKB-KW"/>
</dbReference>
<dbReference type="SUPFAM" id="SSF56281">
    <property type="entry name" value="Metallo-hydrolase/oxidoreductase"/>
    <property type="match status" value="1"/>
</dbReference>
<dbReference type="InterPro" id="IPR001279">
    <property type="entry name" value="Metallo-B-lactamas"/>
</dbReference>
<evidence type="ECO:0000313" key="7">
    <source>
        <dbReference type="Proteomes" id="UP000242662"/>
    </source>
</evidence>
<keyword evidence="4" id="KW-0862">Zinc</keyword>
<evidence type="ECO:0000256" key="3">
    <source>
        <dbReference type="ARBA" id="ARBA00022801"/>
    </source>
</evidence>
<accession>A0A1G6GMY3</accession>
<dbReference type="InterPro" id="IPR051453">
    <property type="entry name" value="MBL_Glyoxalase_II"/>
</dbReference>
<evidence type="ECO:0000313" key="6">
    <source>
        <dbReference type="EMBL" id="SDB83095.1"/>
    </source>
</evidence>
<dbReference type="Pfam" id="PF00753">
    <property type="entry name" value="Lactamase_B"/>
    <property type="match status" value="1"/>
</dbReference>
<dbReference type="RefSeq" id="WP_090774470.1">
    <property type="nucleotide sequence ID" value="NZ_FMYM01000001.1"/>
</dbReference>
<comment type="cofactor">
    <cofactor evidence="1">
        <name>Zn(2+)</name>
        <dbReference type="ChEBI" id="CHEBI:29105"/>
    </cofactor>
</comment>
<dbReference type="SMART" id="SM00849">
    <property type="entry name" value="Lactamase_B"/>
    <property type="match status" value="1"/>
</dbReference>
<keyword evidence="3" id="KW-0378">Hydrolase</keyword>
<dbReference type="EMBL" id="FMYM01000001">
    <property type="protein sequence ID" value="SDB83095.1"/>
    <property type="molecule type" value="Genomic_DNA"/>
</dbReference>
<dbReference type="Gene3D" id="3.60.15.10">
    <property type="entry name" value="Ribonuclease Z/Hydroxyacylglutathione hydrolase-like"/>
    <property type="match status" value="1"/>
</dbReference>
<organism evidence="6 7">
    <name type="scientific">Shouchella lonarensis</name>
    <dbReference type="NCBI Taxonomy" id="1464122"/>
    <lineage>
        <taxon>Bacteria</taxon>
        <taxon>Bacillati</taxon>
        <taxon>Bacillota</taxon>
        <taxon>Bacilli</taxon>
        <taxon>Bacillales</taxon>
        <taxon>Bacillaceae</taxon>
        <taxon>Shouchella</taxon>
    </lineage>
</organism>
<dbReference type="AlphaFoldDB" id="A0A1G6GMY3"/>
<evidence type="ECO:0000256" key="2">
    <source>
        <dbReference type="ARBA" id="ARBA00022723"/>
    </source>
</evidence>
<dbReference type="PANTHER" id="PTHR46233:SF3">
    <property type="entry name" value="HYDROXYACYLGLUTATHIONE HYDROLASE GLOC"/>
    <property type="match status" value="1"/>
</dbReference>